<dbReference type="GO" id="GO:0016987">
    <property type="term" value="F:sigma factor activity"/>
    <property type="evidence" value="ECO:0007669"/>
    <property type="project" value="UniProtKB-KW"/>
</dbReference>
<dbReference type="RefSeq" id="WP_044904873.1">
    <property type="nucleotide sequence ID" value="NZ_JQIF01000035.1"/>
</dbReference>
<dbReference type="Gene3D" id="1.10.10.10">
    <property type="entry name" value="Winged helix-like DNA-binding domain superfamily/Winged helix DNA-binding domain"/>
    <property type="match status" value="1"/>
</dbReference>
<keyword evidence="2" id="KW-0805">Transcription regulation</keyword>
<sequence length="160" mass="19278">MRTYADMTFEEVMEAFADTVTRLAYLRMGNEQDAKDIFQNVFLKLYTQTMEFHDSKHVKAWLIQTTIHACADEHRKFWRKHHIRLDEAFAQVEDVQERNELYELMELVPDHRNALYLYYYEGYSIREISRLMNARENTVKSWMRRGKQELRSLLGGEEDA</sequence>
<dbReference type="InterPro" id="IPR036388">
    <property type="entry name" value="WH-like_DNA-bd_sf"/>
</dbReference>
<evidence type="ECO:0000313" key="9">
    <source>
        <dbReference type="Proteomes" id="UP000030008"/>
    </source>
</evidence>
<protein>
    <submittedName>
        <fullName evidence="8">RNA polymerase subunit sigma-24</fullName>
    </submittedName>
</protein>
<dbReference type="Proteomes" id="UP000030008">
    <property type="component" value="Unassembled WGS sequence"/>
</dbReference>
<keyword evidence="5" id="KW-0804">Transcription</keyword>
<dbReference type="InterPro" id="IPR013249">
    <property type="entry name" value="RNA_pol_sigma70_r4_t2"/>
</dbReference>
<gene>
    <name evidence="8" type="ORF">CIAN88_07910</name>
</gene>
<dbReference type="InterPro" id="IPR014284">
    <property type="entry name" value="RNA_pol_sigma-70_dom"/>
</dbReference>
<dbReference type="Pfam" id="PF08281">
    <property type="entry name" value="Sigma70_r4_2"/>
    <property type="match status" value="1"/>
</dbReference>
<proteinExistence type="inferred from homology"/>
<feature type="domain" description="RNA polymerase sigma factor 70 region 4 type 2" evidence="7">
    <location>
        <begin position="104"/>
        <end position="150"/>
    </location>
</feature>
<evidence type="ECO:0000259" key="6">
    <source>
        <dbReference type="Pfam" id="PF04542"/>
    </source>
</evidence>
<keyword evidence="4" id="KW-0238">DNA-binding</keyword>
<dbReference type="InterPro" id="IPR013325">
    <property type="entry name" value="RNA_pol_sigma_r2"/>
</dbReference>
<dbReference type="PANTHER" id="PTHR43133:SF8">
    <property type="entry name" value="RNA POLYMERASE SIGMA FACTOR HI_1459-RELATED"/>
    <property type="match status" value="1"/>
</dbReference>
<evidence type="ECO:0000256" key="5">
    <source>
        <dbReference type="ARBA" id="ARBA00023163"/>
    </source>
</evidence>
<dbReference type="CDD" id="cd06171">
    <property type="entry name" value="Sigma70_r4"/>
    <property type="match status" value="1"/>
</dbReference>
<comment type="similarity">
    <text evidence="1">Belongs to the sigma-70 factor family. ECF subfamily.</text>
</comment>
<dbReference type="PANTHER" id="PTHR43133">
    <property type="entry name" value="RNA POLYMERASE ECF-TYPE SIGMA FACTO"/>
    <property type="match status" value="1"/>
</dbReference>
<dbReference type="AlphaFoldDB" id="A0A099I8Z5"/>
<dbReference type="GO" id="GO:0006352">
    <property type="term" value="P:DNA-templated transcription initiation"/>
    <property type="evidence" value="ECO:0007669"/>
    <property type="project" value="InterPro"/>
</dbReference>
<dbReference type="NCBIfam" id="TIGR02937">
    <property type="entry name" value="sigma70-ECF"/>
    <property type="match status" value="1"/>
</dbReference>
<organism evidence="8 9">
    <name type="scientific">Clostridium innocuum</name>
    <dbReference type="NCBI Taxonomy" id="1522"/>
    <lineage>
        <taxon>Bacteria</taxon>
        <taxon>Bacillati</taxon>
        <taxon>Bacillota</taxon>
        <taxon>Clostridia</taxon>
        <taxon>Eubacteriales</taxon>
        <taxon>Clostridiaceae</taxon>
        <taxon>Clostridium</taxon>
    </lineage>
</organism>
<feature type="domain" description="RNA polymerase sigma-70 region 2" evidence="6">
    <location>
        <begin position="14"/>
        <end position="79"/>
    </location>
</feature>
<dbReference type="InterPro" id="IPR013324">
    <property type="entry name" value="RNA_pol_sigma_r3/r4-like"/>
</dbReference>
<comment type="caution">
    <text evidence="8">The sequence shown here is derived from an EMBL/GenBank/DDBJ whole genome shotgun (WGS) entry which is preliminary data.</text>
</comment>
<evidence type="ECO:0000256" key="4">
    <source>
        <dbReference type="ARBA" id="ARBA00023125"/>
    </source>
</evidence>
<evidence type="ECO:0000313" key="8">
    <source>
        <dbReference type="EMBL" id="KGJ53702.1"/>
    </source>
</evidence>
<evidence type="ECO:0000259" key="7">
    <source>
        <dbReference type="Pfam" id="PF08281"/>
    </source>
</evidence>
<dbReference type="InterPro" id="IPR007627">
    <property type="entry name" value="RNA_pol_sigma70_r2"/>
</dbReference>
<evidence type="ECO:0000256" key="2">
    <source>
        <dbReference type="ARBA" id="ARBA00023015"/>
    </source>
</evidence>
<accession>A0A099I8Z5</accession>
<dbReference type="Gene3D" id="1.10.1740.10">
    <property type="match status" value="1"/>
</dbReference>
<reference evidence="8 9" key="1">
    <citation type="submission" date="2014-08" db="EMBL/GenBank/DDBJ databases">
        <title>Clostridium innocuum, an unnegligible vancomycin-resistant pathogen causing extra-intestinal infections.</title>
        <authorList>
            <person name="Feng Y."/>
            <person name="Chiu C.-H."/>
        </authorList>
    </citation>
    <scope>NUCLEOTIDE SEQUENCE [LARGE SCALE GENOMIC DNA]</scope>
    <source>
        <strain evidence="8 9">AN88</strain>
    </source>
</reference>
<dbReference type="SUPFAM" id="SSF88659">
    <property type="entry name" value="Sigma3 and sigma4 domains of RNA polymerase sigma factors"/>
    <property type="match status" value="1"/>
</dbReference>
<keyword evidence="3" id="KW-0731">Sigma factor</keyword>
<dbReference type="InterPro" id="IPR039425">
    <property type="entry name" value="RNA_pol_sigma-70-like"/>
</dbReference>
<dbReference type="Pfam" id="PF04542">
    <property type="entry name" value="Sigma70_r2"/>
    <property type="match status" value="1"/>
</dbReference>
<evidence type="ECO:0000256" key="3">
    <source>
        <dbReference type="ARBA" id="ARBA00023082"/>
    </source>
</evidence>
<name>A0A099I8Z5_CLOIN</name>
<dbReference type="EMBL" id="JQIF01000035">
    <property type="protein sequence ID" value="KGJ53702.1"/>
    <property type="molecule type" value="Genomic_DNA"/>
</dbReference>
<evidence type="ECO:0000256" key="1">
    <source>
        <dbReference type="ARBA" id="ARBA00010641"/>
    </source>
</evidence>
<dbReference type="GO" id="GO:0003677">
    <property type="term" value="F:DNA binding"/>
    <property type="evidence" value="ECO:0007669"/>
    <property type="project" value="UniProtKB-KW"/>
</dbReference>
<dbReference type="SUPFAM" id="SSF88946">
    <property type="entry name" value="Sigma2 domain of RNA polymerase sigma factors"/>
    <property type="match status" value="1"/>
</dbReference>